<name>A0ACD4ZP09_9ACTN</name>
<evidence type="ECO:0000313" key="1">
    <source>
        <dbReference type="EMBL" id="WSB99928.1"/>
    </source>
</evidence>
<gene>
    <name evidence="1" type="ORF">OG835_25000</name>
</gene>
<dbReference type="EMBL" id="CP109109">
    <property type="protein sequence ID" value="WSB99928.1"/>
    <property type="molecule type" value="Genomic_DNA"/>
</dbReference>
<keyword evidence="2" id="KW-1185">Reference proteome</keyword>
<sequence length="120" mass="13464">MRDAIARALVWMLRLLLPARGKHTAEHPAPVDTPTPQPAANPWSKPWTSPTREQARELFRLQAETTMELGIVQRERRAAVLLADIGIDYPYTYDGAPFPAAAFVQPQTWKAMNTTGRRTA</sequence>
<accession>A0ACD4ZP09</accession>
<protein>
    <submittedName>
        <fullName evidence="1">Uncharacterized protein</fullName>
    </submittedName>
</protein>
<evidence type="ECO:0000313" key="2">
    <source>
        <dbReference type="Proteomes" id="UP001348369"/>
    </source>
</evidence>
<proteinExistence type="predicted"/>
<organism evidence="1 2">
    <name type="scientific">Streptomyces scopuliridis</name>
    <dbReference type="NCBI Taxonomy" id="452529"/>
    <lineage>
        <taxon>Bacteria</taxon>
        <taxon>Bacillati</taxon>
        <taxon>Actinomycetota</taxon>
        <taxon>Actinomycetes</taxon>
        <taxon>Kitasatosporales</taxon>
        <taxon>Streptomycetaceae</taxon>
        <taxon>Streptomyces</taxon>
    </lineage>
</organism>
<dbReference type="Proteomes" id="UP001348369">
    <property type="component" value="Chromosome"/>
</dbReference>
<reference evidence="1" key="1">
    <citation type="submission" date="2022-10" db="EMBL/GenBank/DDBJ databases">
        <title>The complete genomes of actinobacterial strains from the NBC collection.</title>
        <authorList>
            <person name="Joergensen T.S."/>
            <person name="Alvarez Arevalo M."/>
            <person name="Sterndorff E.B."/>
            <person name="Faurdal D."/>
            <person name="Vuksanovic O."/>
            <person name="Mourched A.-S."/>
            <person name="Charusanti P."/>
            <person name="Shaw S."/>
            <person name="Blin K."/>
            <person name="Weber T."/>
        </authorList>
    </citation>
    <scope>NUCLEOTIDE SEQUENCE</scope>
    <source>
        <strain evidence="1">NBC 01771</strain>
    </source>
</reference>